<sequence length="221" mass="23548">MTQIKQIYGPSLEPSSGDKAEALVVMLHGLGADGNDLIEVARIWAPEMGSVAFIAPHAPFPCDITHSGRQWFNLMHDGDHNSMHTSMRKTAEILNHFLNVELDRLSITANKLALVGFSQGTMIALYTALRRLPPIAGIVGYSGALIVEDIPEDPITSRPQVLLIHGTLDNVVPFSAMEAAQSSLTSAGITVTSISRPGIGHSIDEGGLSSGAAFLSKVLKK</sequence>
<dbReference type="Gene3D" id="3.40.50.1820">
    <property type="entry name" value="alpha/beta hydrolase"/>
    <property type="match status" value="1"/>
</dbReference>
<protein>
    <submittedName>
        <fullName evidence="4">Putative esterase</fullName>
    </submittedName>
</protein>
<evidence type="ECO:0000259" key="3">
    <source>
        <dbReference type="Pfam" id="PF02230"/>
    </source>
</evidence>
<dbReference type="AlphaFoldDB" id="V9TWF6"/>
<organism evidence="4 5">
    <name type="scientific">Candidatus Endolissoclinum faulkneri L5</name>
    <dbReference type="NCBI Taxonomy" id="1401328"/>
    <lineage>
        <taxon>Bacteria</taxon>
        <taxon>Pseudomonadati</taxon>
        <taxon>Pseudomonadota</taxon>
        <taxon>Alphaproteobacteria</taxon>
        <taxon>Rhodospirillales</taxon>
        <taxon>Rhodospirillaceae</taxon>
        <taxon>Candidatus Endolissoclinum</taxon>
    </lineage>
</organism>
<feature type="domain" description="Phospholipase/carboxylesterase/thioesterase" evidence="3">
    <location>
        <begin position="15"/>
        <end position="218"/>
    </location>
</feature>
<dbReference type="PANTHER" id="PTHR10655">
    <property type="entry name" value="LYSOPHOSPHOLIPASE-RELATED"/>
    <property type="match status" value="1"/>
</dbReference>
<name>V9TWF6_9PROT</name>
<dbReference type="InterPro" id="IPR003140">
    <property type="entry name" value="PLipase/COase/thioEstase"/>
</dbReference>
<dbReference type="KEGG" id="efk:P856_437"/>
<evidence type="ECO:0000256" key="2">
    <source>
        <dbReference type="ARBA" id="ARBA00022801"/>
    </source>
</evidence>
<dbReference type="RefSeq" id="WP_044214883.1">
    <property type="nucleotide sequence ID" value="NZ_CP006745.1"/>
</dbReference>
<dbReference type="PATRIC" id="fig|1401328.3.peg.425"/>
<dbReference type="InterPro" id="IPR029058">
    <property type="entry name" value="AB_hydrolase_fold"/>
</dbReference>
<dbReference type="HOGENOM" id="CLU_049413_5_2_5"/>
<evidence type="ECO:0000313" key="4">
    <source>
        <dbReference type="EMBL" id="AHC73655.1"/>
    </source>
</evidence>
<dbReference type="GO" id="GO:0016787">
    <property type="term" value="F:hydrolase activity"/>
    <property type="evidence" value="ECO:0007669"/>
    <property type="project" value="UniProtKB-KW"/>
</dbReference>
<dbReference type="OrthoDB" id="9801763at2"/>
<gene>
    <name evidence="4" type="ORF">P856_437</name>
</gene>
<dbReference type="eggNOG" id="COG0400">
    <property type="taxonomic scope" value="Bacteria"/>
</dbReference>
<dbReference type="Proteomes" id="UP000018700">
    <property type="component" value="Chromosome"/>
</dbReference>
<keyword evidence="2" id="KW-0378">Hydrolase</keyword>
<dbReference type="SUPFAM" id="SSF53474">
    <property type="entry name" value="alpha/beta-Hydrolases"/>
    <property type="match status" value="1"/>
</dbReference>
<proteinExistence type="inferred from homology"/>
<evidence type="ECO:0000313" key="5">
    <source>
        <dbReference type="Proteomes" id="UP000018700"/>
    </source>
</evidence>
<dbReference type="InterPro" id="IPR050565">
    <property type="entry name" value="LYPA1-2/EST-like"/>
</dbReference>
<comment type="similarity">
    <text evidence="1">Belongs to the AB hydrolase superfamily. AB hydrolase 2 family.</text>
</comment>
<accession>V9TWF6</accession>
<dbReference type="Pfam" id="PF02230">
    <property type="entry name" value="Abhydrolase_2"/>
    <property type="match status" value="1"/>
</dbReference>
<reference evidence="4 5" key="1">
    <citation type="journal article" date="2013" name="PLoS ONE">
        <title>Bacterial endosymbiosis in a chordate host: long-term co-evolution and conservation of secondary metabolism.</title>
        <authorList>
            <person name="Kwan J.C."/>
            <person name="Schmidt E.W."/>
        </authorList>
    </citation>
    <scope>NUCLEOTIDE SEQUENCE [LARGE SCALE GENOMIC DNA]</scope>
    <source>
        <strain evidence="5">faulkneri L5</strain>
    </source>
</reference>
<dbReference type="PANTHER" id="PTHR10655:SF17">
    <property type="entry name" value="LYSOPHOSPHOLIPASE-LIKE PROTEIN 1"/>
    <property type="match status" value="1"/>
</dbReference>
<evidence type="ECO:0000256" key="1">
    <source>
        <dbReference type="ARBA" id="ARBA00006499"/>
    </source>
</evidence>
<dbReference type="EMBL" id="CP006745">
    <property type="protein sequence ID" value="AHC73655.1"/>
    <property type="molecule type" value="Genomic_DNA"/>
</dbReference>
<keyword evidence="5" id="KW-1185">Reference proteome</keyword>